<dbReference type="GO" id="GO:0008817">
    <property type="term" value="F:corrinoid adenosyltransferase activity"/>
    <property type="evidence" value="ECO:0007669"/>
    <property type="project" value="InterPro"/>
</dbReference>
<organism evidence="1 2">
    <name type="scientific">Candidatus Eisenbergiella pullistercoris</name>
    <dbReference type="NCBI Taxonomy" id="2838555"/>
    <lineage>
        <taxon>Bacteria</taxon>
        <taxon>Bacillati</taxon>
        <taxon>Bacillota</taxon>
        <taxon>Clostridia</taxon>
        <taxon>Lachnospirales</taxon>
        <taxon>Lachnospiraceae</taxon>
        <taxon>Eisenbergiella</taxon>
    </lineage>
</organism>
<evidence type="ECO:0000313" key="2">
    <source>
        <dbReference type="Proteomes" id="UP000824007"/>
    </source>
</evidence>
<gene>
    <name evidence="1" type="ORF">H9831_04490</name>
</gene>
<evidence type="ECO:0000313" key="1">
    <source>
        <dbReference type="EMBL" id="HIY59926.1"/>
    </source>
</evidence>
<dbReference type="PANTHER" id="PTHR46638">
    <property type="entry name" value="CORRINOID ADENOSYLTRANSFERASE"/>
    <property type="match status" value="1"/>
</dbReference>
<dbReference type="SUPFAM" id="SSF52540">
    <property type="entry name" value="P-loop containing nucleoside triphosphate hydrolases"/>
    <property type="match status" value="1"/>
</dbReference>
<accession>A0A9D1YNI0</accession>
<reference evidence="1" key="1">
    <citation type="journal article" date="2021" name="PeerJ">
        <title>Extensive microbial diversity within the chicken gut microbiome revealed by metagenomics and culture.</title>
        <authorList>
            <person name="Gilroy R."/>
            <person name="Ravi A."/>
            <person name="Getino M."/>
            <person name="Pursley I."/>
            <person name="Horton D.L."/>
            <person name="Alikhan N.F."/>
            <person name="Baker D."/>
            <person name="Gharbi K."/>
            <person name="Hall N."/>
            <person name="Watson M."/>
            <person name="Adriaenssens E.M."/>
            <person name="Foster-Nyarko E."/>
            <person name="Jarju S."/>
            <person name="Secka A."/>
            <person name="Antonio M."/>
            <person name="Oren A."/>
            <person name="Chaudhuri R.R."/>
            <person name="La Ragione R."/>
            <person name="Hildebrand F."/>
            <person name="Pallen M.J."/>
        </authorList>
    </citation>
    <scope>NUCLEOTIDE SEQUENCE</scope>
    <source>
        <strain evidence="1">ChiSxjej3B15-24422</strain>
    </source>
</reference>
<sequence length="161" mass="17563">MAEGKVYIYGGTGHGKSPAAIGCGLIAAAKGASVVIIQFLRGKGLTEDSFARRLEPEIKLFRFEKSDVEFESLPKEKQEDEVKNIRNGLNYAKKVLNTGECDMLILDEVLGLIGNGIITVEDLKNVLSARDDETDIIMTGIPITDEICGLADYVTEIRTVK</sequence>
<dbReference type="InterPro" id="IPR027417">
    <property type="entry name" value="P-loop_NTPase"/>
</dbReference>
<dbReference type="PANTHER" id="PTHR46638:SF1">
    <property type="entry name" value="CORRINOID ADENOSYLTRANSFERASE"/>
    <property type="match status" value="1"/>
</dbReference>
<dbReference type="AlphaFoldDB" id="A0A9D1YNI0"/>
<proteinExistence type="predicted"/>
<dbReference type="Proteomes" id="UP000824007">
    <property type="component" value="Unassembled WGS sequence"/>
</dbReference>
<dbReference type="PIRSF" id="PIRSF015617">
    <property type="entry name" value="Adensltrnsf_CobA"/>
    <property type="match status" value="1"/>
</dbReference>
<protein>
    <submittedName>
        <fullName evidence="1">Cob(I)yrinic acid a,c-diamide adenosyltransferase</fullName>
    </submittedName>
</protein>
<dbReference type="Gene3D" id="3.40.50.300">
    <property type="entry name" value="P-loop containing nucleotide triphosphate hydrolases"/>
    <property type="match status" value="1"/>
</dbReference>
<comment type="caution">
    <text evidence="1">The sequence shown here is derived from an EMBL/GenBank/DDBJ whole genome shotgun (WGS) entry which is preliminary data.</text>
</comment>
<dbReference type="Pfam" id="PF02572">
    <property type="entry name" value="CobA_CobO_BtuR"/>
    <property type="match status" value="1"/>
</dbReference>
<name>A0A9D1YNI0_9FIRM</name>
<dbReference type="GO" id="GO:0005524">
    <property type="term" value="F:ATP binding"/>
    <property type="evidence" value="ECO:0007669"/>
    <property type="project" value="InterPro"/>
</dbReference>
<dbReference type="GO" id="GO:0009236">
    <property type="term" value="P:cobalamin biosynthetic process"/>
    <property type="evidence" value="ECO:0007669"/>
    <property type="project" value="InterPro"/>
</dbReference>
<reference evidence="1" key="2">
    <citation type="submission" date="2021-04" db="EMBL/GenBank/DDBJ databases">
        <authorList>
            <person name="Gilroy R."/>
        </authorList>
    </citation>
    <scope>NUCLEOTIDE SEQUENCE</scope>
    <source>
        <strain evidence="1">ChiSxjej3B15-24422</strain>
    </source>
</reference>
<dbReference type="InterPro" id="IPR003724">
    <property type="entry name" value="CblAdoTrfase_CobA"/>
</dbReference>
<dbReference type="EMBL" id="DXDD01000057">
    <property type="protein sequence ID" value="HIY59926.1"/>
    <property type="molecule type" value="Genomic_DNA"/>
</dbReference>